<protein>
    <submittedName>
        <fullName evidence="1">Uncharacterized protein</fullName>
    </submittedName>
</protein>
<name>A0ABQ2GXW2_9DEIO</name>
<keyword evidence="2" id="KW-1185">Reference proteome</keyword>
<organism evidence="1 2">
    <name type="scientific">Deinococcus aerophilus</name>
    <dbReference type="NCBI Taxonomy" id="522488"/>
    <lineage>
        <taxon>Bacteria</taxon>
        <taxon>Thermotogati</taxon>
        <taxon>Deinococcota</taxon>
        <taxon>Deinococci</taxon>
        <taxon>Deinococcales</taxon>
        <taxon>Deinococcaceae</taxon>
        <taxon>Deinococcus</taxon>
    </lineage>
</organism>
<reference evidence="2" key="1">
    <citation type="journal article" date="2019" name="Int. J. Syst. Evol. Microbiol.">
        <title>The Global Catalogue of Microorganisms (GCM) 10K type strain sequencing project: providing services to taxonomists for standard genome sequencing and annotation.</title>
        <authorList>
            <consortium name="The Broad Institute Genomics Platform"/>
            <consortium name="The Broad Institute Genome Sequencing Center for Infectious Disease"/>
            <person name="Wu L."/>
            <person name="Ma J."/>
        </authorList>
    </citation>
    <scope>NUCLEOTIDE SEQUENCE [LARGE SCALE GENOMIC DNA]</scope>
    <source>
        <strain evidence="2">JCM 15443</strain>
    </source>
</reference>
<proteinExistence type="predicted"/>
<sequence length="112" mass="12859">MTFVDTLRELTRRLPGRVRRQGAWIEVRFFDTWWTACTPNEIVDSFLMNVEAALREECRARGWDIEMGIGERCWATLYPPGWPRPEQLRTTFGDTPAEALSGAVLAALEART</sequence>
<dbReference type="EMBL" id="BMOM01000024">
    <property type="protein sequence ID" value="GGM16372.1"/>
    <property type="molecule type" value="Genomic_DNA"/>
</dbReference>
<dbReference type="Proteomes" id="UP000661918">
    <property type="component" value="Unassembled WGS sequence"/>
</dbReference>
<gene>
    <name evidence="1" type="ORF">GCM10010841_25870</name>
</gene>
<dbReference type="RefSeq" id="WP_229753091.1">
    <property type="nucleotide sequence ID" value="NZ_BMOM01000024.1"/>
</dbReference>
<evidence type="ECO:0000313" key="1">
    <source>
        <dbReference type="EMBL" id="GGM16372.1"/>
    </source>
</evidence>
<accession>A0ABQ2GXW2</accession>
<comment type="caution">
    <text evidence="1">The sequence shown here is derived from an EMBL/GenBank/DDBJ whole genome shotgun (WGS) entry which is preliminary data.</text>
</comment>
<evidence type="ECO:0000313" key="2">
    <source>
        <dbReference type="Proteomes" id="UP000661918"/>
    </source>
</evidence>